<dbReference type="AlphaFoldDB" id="A0A835JG78"/>
<feature type="compositionally biased region" description="Polar residues" evidence="1">
    <location>
        <begin position="1"/>
        <end position="17"/>
    </location>
</feature>
<evidence type="ECO:0000313" key="2">
    <source>
        <dbReference type="EMBL" id="KAF9668148.1"/>
    </source>
</evidence>
<organism evidence="2 3">
    <name type="scientific">Salix dunnii</name>
    <dbReference type="NCBI Taxonomy" id="1413687"/>
    <lineage>
        <taxon>Eukaryota</taxon>
        <taxon>Viridiplantae</taxon>
        <taxon>Streptophyta</taxon>
        <taxon>Embryophyta</taxon>
        <taxon>Tracheophyta</taxon>
        <taxon>Spermatophyta</taxon>
        <taxon>Magnoliopsida</taxon>
        <taxon>eudicotyledons</taxon>
        <taxon>Gunneridae</taxon>
        <taxon>Pentapetalae</taxon>
        <taxon>rosids</taxon>
        <taxon>fabids</taxon>
        <taxon>Malpighiales</taxon>
        <taxon>Salicaceae</taxon>
        <taxon>Saliceae</taxon>
        <taxon>Salix</taxon>
    </lineage>
</organism>
<protein>
    <submittedName>
        <fullName evidence="2">Uncharacterized protein</fullName>
    </submittedName>
</protein>
<dbReference type="OrthoDB" id="566010at2759"/>
<evidence type="ECO:0000256" key="1">
    <source>
        <dbReference type="SAM" id="MobiDB-lite"/>
    </source>
</evidence>
<name>A0A835JG78_9ROSI</name>
<evidence type="ECO:0000313" key="3">
    <source>
        <dbReference type="Proteomes" id="UP000657918"/>
    </source>
</evidence>
<sequence length="155" mass="17587">MSEQQEQPALATGGSNKANDKSETAMETEPSVPKFIDERWTKGSWDLNMFVKDGKMDWDGLNEAGEYTLLHLKCENHQAFALYSLVLQKQKGEKFLNCIQIHLQMKNLCSLGAPLYLGRAAMVVFFAAYIVDELIWLARQETSFAKPYFSRLSLA</sequence>
<gene>
    <name evidence="2" type="ORF">SADUNF_Sadunf15G0098300</name>
</gene>
<dbReference type="EMBL" id="JADGMS010000015">
    <property type="protein sequence ID" value="KAF9668148.1"/>
    <property type="molecule type" value="Genomic_DNA"/>
</dbReference>
<accession>A0A835JG78</accession>
<dbReference type="Proteomes" id="UP000657918">
    <property type="component" value="Unassembled WGS sequence"/>
</dbReference>
<reference evidence="2 3" key="1">
    <citation type="submission" date="2020-10" db="EMBL/GenBank/DDBJ databases">
        <title>Plant Genome Project.</title>
        <authorList>
            <person name="Zhang R.-G."/>
        </authorList>
    </citation>
    <scope>NUCLEOTIDE SEQUENCE [LARGE SCALE GENOMIC DNA]</scope>
    <source>
        <strain evidence="2">FAFU-HL-1</strain>
        <tissue evidence="2">Leaf</tissue>
    </source>
</reference>
<comment type="caution">
    <text evidence="2">The sequence shown here is derived from an EMBL/GenBank/DDBJ whole genome shotgun (WGS) entry which is preliminary data.</text>
</comment>
<proteinExistence type="predicted"/>
<keyword evidence="3" id="KW-1185">Reference proteome</keyword>
<feature type="region of interest" description="Disordered" evidence="1">
    <location>
        <begin position="1"/>
        <end position="30"/>
    </location>
</feature>